<evidence type="ECO:0000313" key="1">
    <source>
        <dbReference type="EMBL" id="KDO21675.1"/>
    </source>
</evidence>
<dbReference type="KEGG" id="spar:SPRG_22317"/>
<dbReference type="Proteomes" id="UP000030745">
    <property type="component" value="Unassembled WGS sequence"/>
</dbReference>
<sequence>MVLNMADDGVAAAYASALHSLAGTTGAHCVYETLHPRDEVPSLDVDGLESPIAWPLYTDERDELMELFHGDDRACVVVPSAQATFSDDVDEPLLGAITDAVMKRLGIRSAFSAELSHLVLESSGVASTSHLLARNPSESSFGTLLLLAPSIDKHAGGDVTVRGARDAITDVYYFDAMAAWITHALQTYGWMPLQDALQHLLSRAGATWLGAAKGAELLRHLADPRSALHTQPCAREGLLDCWHALLHALVSMPEAPTSVPSALLHHGLVLEAYFGLTAEANATWLGAKLPPSLVRHVDAYRASTLSTLLTKYPTAFHPICCVAVAIDPLLNTDDTAYLQLRPWLRTVFATFPGCLASLNGILDDTVLAAVVRVARAAHALPLVLQHAQAWLGRFILPALLQLLDDAPTLTVLRDPLLTLVTAFLADDVDEDHDHEEMRENPPDVVEMLLRDELAVLQAMLLLLRRLDGPLDMWRRAVATHRQLHDVAFARYVLVPLHQMVRDDDDDLARWLATLARPVLQRHLANDMAPSRPNWVIPSVQLPCDCVQCTAITSFLSDETRSLLSLPHIGLCPLFSAVEKRLPSEGVAIDESPTGSHVVLQKPRHWICYEHALDVAGLAALDATDEDRHAAKRQRRGRCEDLTIEM</sequence>
<keyword evidence="2" id="KW-1185">Reference proteome</keyword>
<dbReference type="RefSeq" id="XP_012207632.1">
    <property type="nucleotide sequence ID" value="XM_012352242.1"/>
</dbReference>
<dbReference type="OrthoDB" id="10447024at2759"/>
<gene>
    <name evidence="1" type="ORF">SPRG_22317</name>
</gene>
<organism evidence="1 2">
    <name type="scientific">Saprolegnia parasitica (strain CBS 223.65)</name>
    <dbReference type="NCBI Taxonomy" id="695850"/>
    <lineage>
        <taxon>Eukaryota</taxon>
        <taxon>Sar</taxon>
        <taxon>Stramenopiles</taxon>
        <taxon>Oomycota</taxon>
        <taxon>Saprolegniomycetes</taxon>
        <taxon>Saprolegniales</taxon>
        <taxon>Saprolegniaceae</taxon>
        <taxon>Saprolegnia</taxon>
    </lineage>
</organism>
<name>A0A067BXY7_SAPPC</name>
<dbReference type="OMA" id="PIAWPLY"/>
<dbReference type="EMBL" id="KK583282">
    <property type="protein sequence ID" value="KDO21675.1"/>
    <property type="molecule type" value="Genomic_DNA"/>
</dbReference>
<dbReference type="VEuPathDB" id="FungiDB:SPRG_22317"/>
<reference evidence="1 2" key="1">
    <citation type="journal article" date="2013" name="PLoS Genet.">
        <title>Distinctive expansion of potential virulence genes in the genome of the oomycete fish pathogen Saprolegnia parasitica.</title>
        <authorList>
            <person name="Jiang R.H."/>
            <person name="de Bruijn I."/>
            <person name="Haas B.J."/>
            <person name="Belmonte R."/>
            <person name="Lobach L."/>
            <person name="Christie J."/>
            <person name="van den Ackerveken G."/>
            <person name="Bottin A."/>
            <person name="Bulone V."/>
            <person name="Diaz-Moreno S.M."/>
            <person name="Dumas B."/>
            <person name="Fan L."/>
            <person name="Gaulin E."/>
            <person name="Govers F."/>
            <person name="Grenville-Briggs L.J."/>
            <person name="Horner N.R."/>
            <person name="Levin J.Z."/>
            <person name="Mammella M."/>
            <person name="Meijer H.J."/>
            <person name="Morris P."/>
            <person name="Nusbaum C."/>
            <person name="Oome S."/>
            <person name="Phillips A.J."/>
            <person name="van Rooyen D."/>
            <person name="Rzeszutek E."/>
            <person name="Saraiva M."/>
            <person name="Secombes C.J."/>
            <person name="Seidl M.F."/>
            <person name="Snel B."/>
            <person name="Stassen J.H."/>
            <person name="Sykes S."/>
            <person name="Tripathy S."/>
            <person name="van den Berg H."/>
            <person name="Vega-Arreguin J.C."/>
            <person name="Wawra S."/>
            <person name="Young S.K."/>
            <person name="Zeng Q."/>
            <person name="Dieguez-Uribeondo J."/>
            <person name="Russ C."/>
            <person name="Tyler B.M."/>
            <person name="van West P."/>
        </authorList>
    </citation>
    <scope>NUCLEOTIDE SEQUENCE [LARGE SCALE GENOMIC DNA]</scope>
    <source>
        <strain evidence="1 2">CBS 223.65</strain>
    </source>
</reference>
<proteinExistence type="predicted"/>
<protein>
    <submittedName>
        <fullName evidence="1">Uncharacterized protein</fullName>
    </submittedName>
</protein>
<accession>A0A067BXY7</accession>
<dbReference type="AlphaFoldDB" id="A0A067BXY7"/>
<evidence type="ECO:0000313" key="2">
    <source>
        <dbReference type="Proteomes" id="UP000030745"/>
    </source>
</evidence>
<dbReference type="GeneID" id="24142700"/>